<dbReference type="PANTHER" id="PTHR24082">
    <property type="entry name" value="NUCLEAR HORMONE RECEPTOR"/>
    <property type="match status" value="1"/>
</dbReference>
<keyword evidence="4" id="KW-0805">Transcription regulation</keyword>
<dbReference type="GO" id="GO:0045944">
    <property type="term" value="P:positive regulation of transcription by RNA polymerase II"/>
    <property type="evidence" value="ECO:0007669"/>
    <property type="project" value="TreeGrafter"/>
</dbReference>
<dbReference type="Gene3D" id="1.10.565.10">
    <property type="entry name" value="Retinoid X Receptor"/>
    <property type="match status" value="1"/>
</dbReference>
<feature type="compositionally biased region" description="Low complexity" evidence="8">
    <location>
        <begin position="43"/>
        <end position="54"/>
    </location>
</feature>
<dbReference type="SMART" id="SM00430">
    <property type="entry name" value="HOLI"/>
    <property type="match status" value="1"/>
</dbReference>
<keyword evidence="3" id="KW-0862">Zinc</keyword>
<evidence type="ECO:0000313" key="10">
    <source>
        <dbReference type="EMBL" id="KAK3769972.1"/>
    </source>
</evidence>
<dbReference type="GO" id="GO:0030154">
    <property type="term" value="P:cell differentiation"/>
    <property type="evidence" value="ECO:0007669"/>
    <property type="project" value="TreeGrafter"/>
</dbReference>
<reference evidence="10" key="1">
    <citation type="journal article" date="2023" name="G3 (Bethesda)">
        <title>A reference genome for the long-term kleptoplast-retaining sea slug Elysia crispata morphotype clarki.</title>
        <authorList>
            <person name="Eastman K.E."/>
            <person name="Pendleton A.L."/>
            <person name="Shaikh M.A."/>
            <person name="Suttiyut T."/>
            <person name="Ogas R."/>
            <person name="Tomko P."/>
            <person name="Gavelis G."/>
            <person name="Widhalm J.R."/>
            <person name="Wisecaver J.H."/>
        </authorList>
    </citation>
    <scope>NUCLEOTIDE SEQUENCE</scope>
    <source>
        <strain evidence="10">ECLA1</strain>
    </source>
</reference>
<dbReference type="Proteomes" id="UP001283361">
    <property type="component" value="Unassembled WGS sequence"/>
</dbReference>
<feature type="region of interest" description="Disordered" evidence="8">
    <location>
        <begin position="22"/>
        <end position="81"/>
    </location>
</feature>
<evidence type="ECO:0000256" key="1">
    <source>
        <dbReference type="ARBA" id="ARBA00022723"/>
    </source>
</evidence>
<dbReference type="InterPro" id="IPR000536">
    <property type="entry name" value="Nucl_hrmn_rcpt_lig-bd"/>
</dbReference>
<dbReference type="Pfam" id="PF00104">
    <property type="entry name" value="Hormone_recep"/>
    <property type="match status" value="1"/>
</dbReference>
<dbReference type="InterPro" id="IPR001723">
    <property type="entry name" value="Nuclear_hrmn_rcpt"/>
</dbReference>
<evidence type="ECO:0000256" key="4">
    <source>
        <dbReference type="ARBA" id="ARBA00023015"/>
    </source>
</evidence>
<keyword evidence="2" id="KW-0863">Zinc-finger</keyword>
<dbReference type="GO" id="GO:0000122">
    <property type="term" value="P:negative regulation of transcription by RNA polymerase II"/>
    <property type="evidence" value="ECO:0007669"/>
    <property type="project" value="TreeGrafter"/>
</dbReference>
<dbReference type="GO" id="GO:0009755">
    <property type="term" value="P:hormone-mediated signaling pathway"/>
    <property type="evidence" value="ECO:0007669"/>
    <property type="project" value="TreeGrafter"/>
</dbReference>
<evidence type="ECO:0000256" key="7">
    <source>
        <dbReference type="ARBA" id="ARBA00023170"/>
    </source>
</evidence>
<sequence>MKLLQSNESFKSDLMQTVLSSSSTSVSGSSSTPLDANLNVAPSTTTSTSTQQQTNLSNINDNVSGDPANMNRNTDQPFYVDPNANCLSDVRKVLSEMKDTPVEKRRLLIDQITDVTTAAHMSSTLNTQANIREANERIARQQDAMGNQMPDMSKMTINPSAMMQHFLNSMVPEMTKVVNFSKQLPGFGDVDTDDQLTLIKQGIFEVMIARITLLIDHVNDSMIDPSLKTKSPRSVVRQMSPLGPFIDQFFDIAKQTHAQDLTDGEHGLFGAILMLCPDRHGLKNVSAVQTIQHLYLQALHLLLRHNHKDADELFCKLISSIPAIRKINDDHFRFLNNIKKQSSSQFETHFPQLHREVFDVALN</sequence>
<dbReference type="InterPro" id="IPR050234">
    <property type="entry name" value="Nuclear_hormone_rcpt_NR1"/>
</dbReference>
<comment type="caution">
    <text evidence="10">The sequence shown here is derived from an EMBL/GenBank/DDBJ whole genome shotgun (WGS) entry which is preliminary data.</text>
</comment>
<dbReference type="SUPFAM" id="SSF48508">
    <property type="entry name" value="Nuclear receptor ligand-binding domain"/>
    <property type="match status" value="1"/>
</dbReference>
<gene>
    <name evidence="10" type="ORF">RRG08_061949</name>
</gene>
<keyword evidence="1" id="KW-0479">Metal-binding</keyword>
<name>A0AAE0ZIH4_9GAST</name>
<dbReference type="GO" id="GO:0008270">
    <property type="term" value="F:zinc ion binding"/>
    <property type="evidence" value="ECO:0007669"/>
    <property type="project" value="UniProtKB-KW"/>
</dbReference>
<dbReference type="AlphaFoldDB" id="A0AAE0ZIH4"/>
<evidence type="ECO:0000256" key="3">
    <source>
        <dbReference type="ARBA" id="ARBA00022833"/>
    </source>
</evidence>
<dbReference type="PRINTS" id="PR00398">
    <property type="entry name" value="STRDHORMONER"/>
</dbReference>
<evidence type="ECO:0000256" key="8">
    <source>
        <dbReference type="SAM" id="MobiDB-lite"/>
    </source>
</evidence>
<evidence type="ECO:0000256" key="6">
    <source>
        <dbReference type="ARBA" id="ARBA00023163"/>
    </source>
</evidence>
<evidence type="ECO:0000259" key="9">
    <source>
        <dbReference type="PROSITE" id="PS51843"/>
    </source>
</evidence>
<dbReference type="PANTHER" id="PTHR24082:SF473">
    <property type="entry name" value="ECDYSONE-INDUCED PROTEIN 75B, ISOFORM B"/>
    <property type="match status" value="1"/>
</dbReference>
<keyword evidence="5" id="KW-0238">DNA-binding</keyword>
<evidence type="ECO:0000256" key="2">
    <source>
        <dbReference type="ARBA" id="ARBA00022771"/>
    </source>
</evidence>
<feature type="domain" description="NR LBD" evidence="9">
    <location>
        <begin position="133"/>
        <end position="357"/>
    </location>
</feature>
<protein>
    <recommendedName>
        <fullName evidence="9">NR LBD domain-containing protein</fullName>
    </recommendedName>
</protein>
<dbReference type="EMBL" id="JAWDGP010003871">
    <property type="protein sequence ID" value="KAK3769972.1"/>
    <property type="molecule type" value="Genomic_DNA"/>
</dbReference>
<organism evidence="10 11">
    <name type="scientific">Elysia crispata</name>
    <name type="common">lettuce slug</name>
    <dbReference type="NCBI Taxonomy" id="231223"/>
    <lineage>
        <taxon>Eukaryota</taxon>
        <taxon>Metazoa</taxon>
        <taxon>Spiralia</taxon>
        <taxon>Lophotrochozoa</taxon>
        <taxon>Mollusca</taxon>
        <taxon>Gastropoda</taxon>
        <taxon>Heterobranchia</taxon>
        <taxon>Euthyneura</taxon>
        <taxon>Panpulmonata</taxon>
        <taxon>Sacoglossa</taxon>
        <taxon>Placobranchoidea</taxon>
        <taxon>Plakobranchidae</taxon>
        <taxon>Elysia</taxon>
    </lineage>
</organism>
<dbReference type="PROSITE" id="PS51843">
    <property type="entry name" value="NR_LBD"/>
    <property type="match status" value="1"/>
</dbReference>
<keyword evidence="7" id="KW-0675">Receptor</keyword>
<proteinExistence type="predicted"/>
<dbReference type="InterPro" id="IPR035500">
    <property type="entry name" value="NHR-like_dom_sf"/>
</dbReference>
<keyword evidence="11" id="KW-1185">Reference proteome</keyword>
<keyword evidence="6" id="KW-0804">Transcription</keyword>
<dbReference type="GO" id="GO:0000978">
    <property type="term" value="F:RNA polymerase II cis-regulatory region sequence-specific DNA binding"/>
    <property type="evidence" value="ECO:0007669"/>
    <property type="project" value="TreeGrafter"/>
</dbReference>
<evidence type="ECO:0000256" key="5">
    <source>
        <dbReference type="ARBA" id="ARBA00023125"/>
    </source>
</evidence>
<evidence type="ECO:0000313" key="11">
    <source>
        <dbReference type="Proteomes" id="UP001283361"/>
    </source>
</evidence>
<feature type="compositionally biased region" description="Low complexity" evidence="8">
    <location>
        <begin position="22"/>
        <end position="32"/>
    </location>
</feature>
<accession>A0AAE0ZIH4</accession>
<dbReference type="GO" id="GO:0004879">
    <property type="term" value="F:nuclear receptor activity"/>
    <property type="evidence" value="ECO:0007669"/>
    <property type="project" value="TreeGrafter"/>
</dbReference>